<protein>
    <submittedName>
        <fullName evidence="1">Uncharacterized protein</fullName>
    </submittedName>
</protein>
<evidence type="ECO:0000313" key="2">
    <source>
        <dbReference type="Proteomes" id="UP001595844"/>
    </source>
</evidence>
<dbReference type="RefSeq" id="WP_378555974.1">
    <property type="nucleotide sequence ID" value="NZ_JBHSDL010000005.1"/>
</dbReference>
<evidence type="ECO:0000313" key="1">
    <source>
        <dbReference type="EMBL" id="MFC4373321.1"/>
    </source>
</evidence>
<dbReference type="EMBL" id="JBHSDL010000005">
    <property type="protein sequence ID" value="MFC4373321.1"/>
    <property type="molecule type" value="Genomic_DNA"/>
</dbReference>
<dbReference type="Proteomes" id="UP001595844">
    <property type="component" value="Unassembled WGS sequence"/>
</dbReference>
<organism evidence="1 2">
    <name type="scientific">Nocardia halotolerans</name>
    <dbReference type="NCBI Taxonomy" id="1755878"/>
    <lineage>
        <taxon>Bacteria</taxon>
        <taxon>Bacillati</taxon>
        <taxon>Actinomycetota</taxon>
        <taxon>Actinomycetes</taxon>
        <taxon>Mycobacteriales</taxon>
        <taxon>Nocardiaceae</taxon>
        <taxon>Nocardia</taxon>
    </lineage>
</organism>
<gene>
    <name evidence="1" type="ORF">ACFO5K_04330</name>
</gene>
<keyword evidence="2" id="KW-1185">Reference proteome</keyword>
<sequence length="320" mass="36502">MSHFTVTVALPDNAANIQSYLTNMLRPFDENLEVEEHTEDGETYWRNPNAKWDWWTIGGRWTGRWKATSGALREDLVHGEPSWTNKDKPVPLGGCDGGRIHAIDIERTRNVAGNQAVLDWNEYAMVIDGTPQHKPWKEFYGRVEAAQAAAPKPWGDIYDEARDGAMAQVGVTAEDLDVLPYDGPQYKTALAAIEQATKEARTAYHTSLEYSMDQARKDYREQPRIAALRAAEPYKNWFDGPEGTFDHLTRDEFEQLRRDMAIPGYAFLTKEGLWMARGEMGWFGTDDATDQTTDRYLRAANDYIDSLDRCDWLVNVDCHI</sequence>
<comment type="caution">
    <text evidence="1">The sequence shown here is derived from an EMBL/GenBank/DDBJ whole genome shotgun (WGS) entry which is preliminary data.</text>
</comment>
<proteinExistence type="predicted"/>
<reference evidence="2" key="1">
    <citation type="journal article" date="2019" name="Int. J. Syst. Evol. Microbiol.">
        <title>The Global Catalogue of Microorganisms (GCM) 10K type strain sequencing project: providing services to taxonomists for standard genome sequencing and annotation.</title>
        <authorList>
            <consortium name="The Broad Institute Genomics Platform"/>
            <consortium name="The Broad Institute Genome Sequencing Center for Infectious Disease"/>
            <person name="Wu L."/>
            <person name="Ma J."/>
        </authorList>
    </citation>
    <scope>NUCLEOTIDE SEQUENCE [LARGE SCALE GENOMIC DNA]</scope>
    <source>
        <strain evidence="2">IBRC-M 10490</strain>
    </source>
</reference>
<name>A0ABV8VCA3_9NOCA</name>
<accession>A0ABV8VCA3</accession>